<dbReference type="SUPFAM" id="SSF49373">
    <property type="entry name" value="Invasin/intimin cell-adhesion fragments"/>
    <property type="match status" value="1"/>
</dbReference>
<dbReference type="InterPro" id="IPR013148">
    <property type="entry name" value="Glyco_hydro_32_N"/>
</dbReference>
<dbReference type="InterPro" id="IPR001362">
    <property type="entry name" value="Glyco_hydro_32"/>
</dbReference>
<dbReference type="SUPFAM" id="SSF49899">
    <property type="entry name" value="Concanavalin A-like lectins/glucanases"/>
    <property type="match status" value="4"/>
</dbReference>
<feature type="domain" description="BIG2" evidence="5">
    <location>
        <begin position="1018"/>
        <end position="1098"/>
    </location>
</feature>
<dbReference type="InterPro" id="IPR013189">
    <property type="entry name" value="Glyco_hydro_32_C"/>
</dbReference>
<dbReference type="CDD" id="cd18622">
    <property type="entry name" value="GH32_Inu-like"/>
    <property type="match status" value="1"/>
</dbReference>
<comment type="similarity">
    <text evidence="1">Belongs to the glycosyl hydrolase 32 family.</text>
</comment>
<keyword evidence="7" id="KW-1185">Reference proteome</keyword>
<dbReference type="SUPFAM" id="SSF75005">
    <property type="entry name" value="Arabinanase/levansucrase/invertase"/>
    <property type="match status" value="1"/>
</dbReference>
<sequence length="1270" mass="136863">MKIEIKWMLKALLILFVACTVSLGVTTAYASSFNSNMPGYTPISGTWSIQSGSGVKGVSAANTNAFAMSTTTSGTNFVYEADVTVDSASAFGVGSLVFRASEDGTKGYVVSIDPNLDRVRLFDYATGSDVGTLYTTTIHTGTAYHLKVMTDGPQIKVYLGSVLAISVSDTKYSTGNLGYHVYNGTAYFQNAYQYETTTNVTGWNVTSGTWTPTTQGWRGTASSGQNAYAISSTSSDNFTYEADVLIEDTYAVSTLLFRTNSSATQGYGLQMDPNLDRLRLFNISDDVTLGTQTDTLDTGKVYHVKVKAEGTVLKVYLQTNYLQADGYDPILTVTNSAYSSGFVGLNVFNGSAKFQKILISDANTNLAGWTAINGNWTPHLDGVKAVSTEAADAFRIAANTASDFVLEGDLKVDAGTPFATAGLLFRANASATSGYILNIDPNLDQIRLFKAGTGTTIATSARTIDTGKMYHVEIVASGSSIKVYVDGYATLAINATDSTYSTGKIGLNAYNGTAYFQNVLVTDLSAYSNEMYRPGYHYTQEASKASDPNGLVYYAGEYHLFHQDEGRWAHAVSTDLTHWKRLPIALPFNDLGNAWSGSAVVDTNNVTGLFDGGSGLVAFYTNYDPDKVGGNQKISIAYSTDKGRTWQQYSGNPIVQNPGGVNGGWDFRDPKVVWDSDHNEWVMVVSGGDNIRFYTSTNLLTWTYTSSFGFGGYLHGGTWECPDFFQLGVDGEATNKKWVLSISTGPATQTNGSSSEYFVGSFDGSTFTSDNPASTVLRSEYGKDMYAAITFSDIPSNARRIEIGWMSNWNNPFSKPKFPFRGQLSIPRELTLVTYPEGVRLAQKPVTEMNNLRGTATTFNNVTITPTSTNLLSGLSGNAYEIDADFLIPTSGAASEFGLSLRELGSQKTVVGYQPPSSKMFVDRVNAGRTDFTASFASRNDVVVSPVSNHVKMHIYVDQSSVEVFGNDGKVVFSDIILPDSARDGLNFYATGGNVTVVTMNVYPLANTWRDEPISGTIPQKVVMDKPKLEIGVGSTQQLYTTVLPRTVTNKNLTWNTSNSTIATVSAVDARSANVTGVSPGRAVITATTQSGSIVGTTVIQVGPAFSTNLTGWTSTNQAQWIPTADGIAGYFDFDSNYMTTVTGDNFTYEADMKLDALGGAGSIIFRGDATGSNGYYFNVDPSLKTLRLLYKLNGSFTSSQIIGSVPMLLQSSKTYHVKIVTSGTNIKIYFDGGSMPVIDVNDSHFSSGIFGLNLFGGRAYYQNVTWVAN</sequence>
<keyword evidence="2" id="KW-0378">Hydrolase</keyword>
<name>A0ABX1Y2X8_9BACL</name>
<dbReference type="Pfam" id="PF08244">
    <property type="entry name" value="Glyco_hydro_32C"/>
    <property type="match status" value="1"/>
</dbReference>
<dbReference type="SMART" id="SM00640">
    <property type="entry name" value="Glyco_32"/>
    <property type="match status" value="1"/>
</dbReference>
<dbReference type="Gene3D" id="2.115.10.20">
    <property type="entry name" value="Glycosyl hydrolase domain, family 43"/>
    <property type="match status" value="1"/>
</dbReference>
<comment type="caution">
    <text evidence="6">The sequence shown here is derived from an EMBL/GenBank/DDBJ whole genome shotgun (WGS) entry which is preliminary data.</text>
</comment>
<organism evidence="6 7">
    <name type="scientific">Paenibacillus phytorum</name>
    <dbReference type="NCBI Taxonomy" id="2654977"/>
    <lineage>
        <taxon>Bacteria</taxon>
        <taxon>Bacillati</taxon>
        <taxon>Bacillota</taxon>
        <taxon>Bacilli</taxon>
        <taxon>Bacillales</taxon>
        <taxon>Paenibacillaceae</taxon>
        <taxon>Paenibacillus</taxon>
    </lineage>
</organism>
<evidence type="ECO:0000256" key="2">
    <source>
        <dbReference type="ARBA" id="ARBA00022801"/>
    </source>
</evidence>
<gene>
    <name evidence="6" type="ORF">GC098_23700</name>
</gene>
<dbReference type="InterPro" id="IPR023296">
    <property type="entry name" value="Glyco_hydro_beta-prop_sf"/>
</dbReference>
<evidence type="ECO:0000313" key="7">
    <source>
        <dbReference type="Proteomes" id="UP000616779"/>
    </source>
</evidence>
<evidence type="ECO:0000259" key="5">
    <source>
        <dbReference type="SMART" id="SM00635"/>
    </source>
</evidence>
<evidence type="ECO:0000256" key="3">
    <source>
        <dbReference type="ARBA" id="ARBA00023295"/>
    </source>
</evidence>
<accession>A0ABX1Y2X8</accession>
<dbReference type="Pfam" id="PF06439">
    <property type="entry name" value="3keto-disac_hyd"/>
    <property type="match status" value="1"/>
</dbReference>
<proteinExistence type="inferred from homology"/>
<dbReference type="PANTHER" id="PTHR42800:SF1">
    <property type="entry name" value="EXOINULINASE INUD (AFU_ORTHOLOGUE AFUA_5G00480)"/>
    <property type="match status" value="1"/>
</dbReference>
<dbReference type="Pfam" id="PF00251">
    <property type="entry name" value="Glyco_hydro_32N"/>
    <property type="match status" value="1"/>
</dbReference>
<feature type="chain" id="PRO_5045107034" evidence="4">
    <location>
        <begin position="31"/>
        <end position="1270"/>
    </location>
</feature>
<dbReference type="InterPro" id="IPR013320">
    <property type="entry name" value="ConA-like_dom_sf"/>
</dbReference>
<dbReference type="RefSeq" id="WP_171645757.1">
    <property type="nucleotide sequence ID" value="NZ_WHOA01000164.1"/>
</dbReference>
<keyword evidence="3" id="KW-0326">Glycosidase</keyword>
<feature type="signal peptide" evidence="4">
    <location>
        <begin position="1"/>
        <end position="30"/>
    </location>
</feature>
<dbReference type="InterPro" id="IPR010496">
    <property type="entry name" value="AL/BT2_dom"/>
</dbReference>
<dbReference type="InterPro" id="IPR003343">
    <property type="entry name" value="Big_2"/>
</dbReference>
<dbReference type="Gene3D" id="2.60.40.1080">
    <property type="match status" value="1"/>
</dbReference>
<dbReference type="SMART" id="SM00635">
    <property type="entry name" value="BID_2"/>
    <property type="match status" value="1"/>
</dbReference>
<evidence type="ECO:0000256" key="4">
    <source>
        <dbReference type="SAM" id="SignalP"/>
    </source>
</evidence>
<evidence type="ECO:0000256" key="1">
    <source>
        <dbReference type="ARBA" id="ARBA00009902"/>
    </source>
</evidence>
<keyword evidence="4" id="KW-0732">Signal</keyword>
<evidence type="ECO:0000313" key="6">
    <source>
        <dbReference type="EMBL" id="NOU74363.1"/>
    </source>
</evidence>
<dbReference type="Pfam" id="PF02368">
    <property type="entry name" value="Big_2"/>
    <property type="match status" value="1"/>
</dbReference>
<protein>
    <submittedName>
        <fullName evidence="6">DUF1080 domain-containing protein</fullName>
    </submittedName>
</protein>
<dbReference type="InterPro" id="IPR008964">
    <property type="entry name" value="Invasin/intimin_cell_adhesion"/>
</dbReference>
<dbReference type="Proteomes" id="UP000616779">
    <property type="component" value="Unassembled WGS sequence"/>
</dbReference>
<dbReference type="Pfam" id="PF13385">
    <property type="entry name" value="Laminin_G_3"/>
    <property type="match status" value="1"/>
</dbReference>
<dbReference type="EMBL" id="WHOA01000164">
    <property type="protein sequence ID" value="NOU74363.1"/>
    <property type="molecule type" value="Genomic_DNA"/>
</dbReference>
<reference evidence="6 7" key="1">
    <citation type="submission" date="2019-10" db="EMBL/GenBank/DDBJ databases">
        <title>Description of Paenibacillus terrestris sp. nov.</title>
        <authorList>
            <person name="Carlier A."/>
            <person name="Qi S."/>
        </authorList>
    </citation>
    <scope>NUCLEOTIDE SEQUENCE [LARGE SCALE GENOMIC DNA]</scope>
    <source>
        <strain evidence="6 7">LMG 31458</strain>
    </source>
</reference>
<dbReference type="Gene3D" id="2.60.120.560">
    <property type="entry name" value="Exo-inulinase, domain 1"/>
    <property type="match status" value="5"/>
</dbReference>
<dbReference type="PANTHER" id="PTHR42800">
    <property type="entry name" value="EXOINULINASE INUD (AFU_ORTHOLOGUE AFUA_5G00480)"/>
    <property type="match status" value="1"/>
</dbReference>